<dbReference type="NCBIfam" id="NF007039">
    <property type="entry name" value="PRK09496.3-2"/>
    <property type="match status" value="1"/>
</dbReference>
<dbReference type="InterPro" id="IPR003148">
    <property type="entry name" value="RCK_N"/>
</dbReference>
<keyword evidence="2" id="KW-0813">Transport</keyword>
<evidence type="ECO:0000256" key="2">
    <source>
        <dbReference type="ARBA" id="ARBA00022448"/>
    </source>
</evidence>
<evidence type="ECO:0000259" key="7">
    <source>
        <dbReference type="PROSITE" id="PS51201"/>
    </source>
</evidence>
<evidence type="ECO:0000256" key="1">
    <source>
        <dbReference type="ARBA" id="ARBA00017378"/>
    </source>
</evidence>
<evidence type="ECO:0000256" key="5">
    <source>
        <dbReference type="ARBA" id="ARBA00023027"/>
    </source>
</evidence>
<dbReference type="OrthoDB" id="9775180at2"/>
<keyword evidence="5" id="KW-0520">NAD</keyword>
<gene>
    <name evidence="9" type="ORF">DAI18_15835</name>
</gene>
<feature type="domain" description="RCK C-terminal" evidence="8">
    <location>
        <begin position="367"/>
        <end position="452"/>
    </location>
</feature>
<feature type="domain" description="RCK N-terminal" evidence="7">
    <location>
        <begin position="231"/>
        <end position="347"/>
    </location>
</feature>
<dbReference type="KEGG" id="maer:DAI18_15835"/>
<dbReference type="PROSITE" id="PS51201">
    <property type="entry name" value="RCK_N"/>
    <property type="match status" value="2"/>
</dbReference>
<accession>A0A2S0PDK6</accession>
<dbReference type="GO" id="GO:0005886">
    <property type="term" value="C:plasma membrane"/>
    <property type="evidence" value="ECO:0007669"/>
    <property type="project" value="InterPro"/>
</dbReference>
<dbReference type="GO" id="GO:0015079">
    <property type="term" value="F:potassium ion transmembrane transporter activity"/>
    <property type="evidence" value="ECO:0007669"/>
    <property type="project" value="InterPro"/>
</dbReference>
<dbReference type="NCBIfam" id="NF007032">
    <property type="entry name" value="PRK09496.1-4"/>
    <property type="match status" value="1"/>
</dbReference>
<dbReference type="NCBIfam" id="NF007031">
    <property type="entry name" value="PRK09496.1-2"/>
    <property type="match status" value="1"/>
</dbReference>
<dbReference type="InterPro" id="IPR036721">
    <property type="entry name" value="RCK_C_sf"/>
</dbReference>
<dbReference type="Proteomes" id="UP000244173">
    <property type="component" value="Chromosome"/>
</dbReference>
<protein>
    <recommendedName>
        <fullName evidence="1">Trk system potassium uptake protein TrkA</fullName>
    </recommendedName>
</protein>
<evidence type="ECO:0000313" key="9">
    <source>
        <dbReference type="EMBL" id="AVY95347.1"/>
    </source>
</evidence>
<dbReference type="Gene3D" id="3.40.50.720">
    <property type="entry name" value="NAD(P)-binding Rossmann-like Domain"/>
    <property type="match status" value="2"/>
</dbReference>
<dbReference type="Pfam" id="PF02254">
    <property type="entry name" value="TrkA_N"/>
    <property type="match status" value="2"/>
</dbReference>
<reference evidence="9 10" key="1">
    <citation type="submission" date="2018-04" db="EMBL/GenBank/DDBJ databases">
        <title>Denitrifier Microvirgula.</title>
        <authorList>
            <person name="Anderson E."/>
            <person name="Jang J."/>
            <person name="Ishii S."/>
        </authorList>
    </citation>
    <scope>NUCLEOTIDE SEQUENCE [LARGE SCALE GENOMIC DNA]</scope>
    <source>
        <strain evidence="9 10">BE2.4</strain>
    </source>
</reference>
<sequence>MKILVLGGGQVGASVVENLASEANDITVIDLDAAPLKLLQDRLDIQTLVGNAAHPSVLQAAGAADCDMLLALTRDDETNLVACKIASSLFNVPTKIARVRSADYVEHGDGHTLEQFGVDTTLCPEQIVTDNLYRLFTCPGALQVVEFANGRAQLVAVRAHTGGELVGKTLDTIADDIPDAECRISAVYRGDRLIIPDGKTVLDSGDEVFFVAATPHVPAILRALRASETPIKRVMIAGGGNIGFRLASRLETDFEVKVIEKRRERCEWLTERLGSTLVLHGEGTDEELLEQEYIDEMDMFCALTNDDEDNIMSALLAKRMGARRVIALVNRLSYADLLQGDRIDVVLSPHLSTIGSLLAYIRRGDIEAVHPLRRGKVEALEAIVHGDRKTSRLVGRMIQDVDLPQGCYISAIVRDERVMMAHHDQVVESGDHLIVFVARRRQVRKVEQLFEVKLGFF</sequence>
<dbReference type="PROSITE" id="PS51202">
    <property type="entry name" value="RCK_C"/>
    <property type="match status" value="2"/>
</dbReference>
<dbReference type="InterPro" id="IPR036291">
    <property type="entry name" value="NAD(P)-bd_dom_sf"/>
</dbReference>
<dbReference type="SUPFAM" id="SSF51735">
    <property type="entry name" value="NAD(P)-binding Rossmann-fold domains"/>
    <property type="match status" value="2"/>
</dbReference>
<evidence type="ECO:0000256" key="6">
    <source>
        <dbReference type="ARBA" id="ARBA00023065"/>
    </source>
</evidence>
<keyword evidence="6" id="KW-0406">Ion transport</keyword>
<organism evidence="9 10">
    <name type="scientific">Microvirgula aerodenitrificans</name>
    <dbReference type="NCBI Taxonomy" id="57480"/>
    <lineage>
        <taxon>Bacteria</taxon>
        <taxon>Pseudomonadati</taxon>
        <taxon>Pseudomonadota</taxon>
        <taxon>Betaproteobacteria</taxon>
        <taxon>Neisseriales</taxon>
        <taxon>Aquaspirillaceae</taxon>
        <taxon>Microvirgula</taxon>
    </lineage>
</organism>
<evidence type="ECO:0000256" key="4">
    <source>
        <dbReference type="ARBA" id="ARBA00022958"/>
    </source>
</evidence>
<dbReference type="InterPro" id="IPR006037">
    <property type="entry name" value="RCK_C"/>
</dbReference>
<dbReference type="NCBIfam" id="NF007030">
    <property type="entry name" value="PRK09496.1-1"/>
    <property type="match status" value="1"/>
</dbReference>
<feature type="domain" description="RCK N-terminal" evidence="7">
    <location>
        <begin position="1"/>
        <end position="122"/>
    </location>
</feature>
<dbReference type="SUPFAM" id="SSF116726">
    <property type="entry name" value="TrkA C-terminal domain-like"/>
    <property type="match status" value="2"/>
</dbReference>
<evidence type="ECO:0000256" key="3">
    <source>
        <dbReference type="ARBA" id="ARBA00022538"/>
    </source>
</evidence>
<name>A0A2S0PDK6_9NEIS</name>
<evidence type="ECO:0000259" key="8">
    <source>
        <dbReference type="PROSITE" id="PS51202"/>
    </source>
</evidence>
<evidence type="ECO:0000313" key="10">
    <source>
        <dbReference type="Proteomes" id="UP000244173"/>
    </source>
</evidence>
<feature type="domain" description="RCK C-terminal" evidence="8">
    <location>
        <begin position="142"/>
        <end position="226"/>
    </location>
</feature>
<dbReference type="Gene3D" id="3.30.70.1450">
    <property type="entry name" value="Regulator of K+ conductance, C-terminal domain"/>
    <property type="match status" value="2"/>
</dbReference>
<dbReference type="PANTHER" id="PTHR43833">
    <property type="entry name" value="POTASSIUM CHANNEL PROTEIN 2-RELATED-RELATED"/>
    <property type="match status" value="1"/>
</dbReference>
<dbReference type="PANTHER" id="PTHR43833:SF5">
    <property type="entry name" value="TRK SYSTEM POTASSIUM UPTAKE PROTEIN TRKA"/>
    <property type="match status" value="1"/>
</dbReference>
<dbReference type="EMBL" id="CP028519">
    <property type="protein sequence ID" value="AVY95347.1"/>
    <property type="molecule type" value="Genomic_DNA"/>
</dbReference>
<dbReference type="InterPro" id="IPR050721">
    <property type="entry name" value="Trk_Ktr_HKT_K-transport"/>
</dbReference>
<keyword evidence="10" id="KW-1185">Reference proteome</keyword>
<dbReference type="FunFam" id="3.40.50.720:FF:000042">
    <property type="entry name" value="Trk system potassium transporter TrkA"/>
    <property type="match status" value="1"/>
</dbReference>
<dbReference type="InterPro" id="IPR006036">
    <property type="entry name" value="K_uptake_TrkA"/>
</dbReference>
<dbReference type="Pfam" id="PF02080">
    <property type="entry name" value="TrkA_C"/>
    <property type="match status" value="2"/>
</dbReference>
<keyword evidence="3" id="KW-0633">Potassium transport</keyword>
<dbReference type="AlphaFoldDB" id="A0A2S0PDK6"/>
<dbReference type="PRINTS" id="PR00335">
    <property type="entry name" value="KUPTAKETRKA"/>
</dbReference>
<keyword evidence="4" id="KW-0630">Potassium</keyword>
<dbReference type="RefSeq" id="WP_028499740.1">
    <property type="nucleotide sequence ID" value="NZ_CALFSO010000043.1"/>
</dbReference>
<dbReference type="STRING" id="1122240.GCA_000620105_02769"/>
<proteinExistence type="predicted"/>